<keyword evidence="6" id="KW-0137">Centromere</keyword>
<organism evidence="8 9">
    <name type="scientific">Sordaria brevicollis</name>
    <dbReference type="NCBI Taxonomy" id="83679"/>
    <lineage>
        <taxon>Eukaryota</taxon>
        <taxon>Fungi</taxon>
        <taxon>Dikarya</taxon>
        <taxon>Ascomycota</taxon>
        <taxon>Pezizomycotina</taxon>
        <taxon>Sordariomycetes</taxon>
        <taxon>Sordariomycetidae</taxon>
        <taxon>Sordariales</taxon>
        <taxon>Sordariaceae</taxon>
        <taxon>Sordaria</taxon>
    </lineage>
</organism>
<gene>
    <name evidence="8" type="ORF">B0T20DRAFT_452640</name>
</gene>
<comment type="subcellular location">
    <subcellularLocation>
        <location evidence="2">Chromosome</location>
        <location evidence="2">Centromere</location>
    </subcellularLocation>
    <subcellularLocation>
        <location evidence="1">Nucleus</location>
    </subcellularLocation>
</comment>
<dbReference type="GO" id="GO:0000939">
    <property type="term" value="C:inner kinetochore"/>
    <property type="evidence" value="ECO:0007669"/>
    <property type="project" value="TreeGrafter"/>
</dbReference>
<reference evidence="8" key="2">
    <citation type="submission" date="2023-07" db="EMBL/GenBank/DDBJ databases">
        <authorList>
            <consortium name="Lawrence Berkeley National Laboratory"/>
            <person name="Haridas S."/>
            <person name="Hensen N."/>
            <person name="Bonometti L."/>
            <person name="Westerberg I."/>
            <person name="Brannstrom I.O."/>
            <person name="Guillou S."/>
            <person name="Cros-Aarteil S."/>
            <person name="Calhoun S."/>
            <person name="Kuo A."/>
            <person name="Mondo S."/>
            <person name="Pangilinan J."/>
            <person name="Riley R."/>
            <person name="LaButti K."/>
            <person name="Andreopoulos B."/>
            <person name="Lipzen A."/>
            <person name="Chen C."/>
            <person name="Yanf M."/>
            <person name="Daum C."/>
            <person name="Ng V."/>
            <person name="Clum A."/>
            <person name="Steindorff A."/>
            <person name="Ohm R."/>
            <person name="Martin F."/>
            <person name="Silar P."/>
            <person name="Natvig D."/>
            <person name="Lalanne C."/>
            <person name="Gautier V."/>
            <person name="Ament-velasquez S.L."/>
            <person name="Kruys A."/>
            <person name="Hutchinson M.I."/>
            <person name="Powell A.J."/>
            <person name="Barry K."/>
            <person name="Miller A.N."/>
            <person name="Grigoriev I.V."/>
            <person name="Debuchy R."/>
            <person name="Gladieux P."/>
            <person name="Thoren M.H."/>
            <person name="Johannesson H."/>
        </authorList>
    </citation>
    <scope>NUCLEOTIDE SEQUENCE</scope>
    <source>
        <strain evidence="8">FGSC 1904</strain>
    </source>
</reference>
<evidence type="ECO:0000256" key="7">
    <source>
        <dbReference type="SAM" id="MobiDB-lite"/>
    </source>
</evidence>
<evidence type="ECO:0000256" key="6">
    <source>
        <dbReference type="ARBA" id="ARBA00023328"/>
    </source>
</evidence>
<dbReference type="GO" id="GO:0005634">
    <property type="term" value="C:nucleus"/>
    <property type="evidence" value="ECO:0007669"/>
    <property type="project" value="UniProtKB-SubCell"/>
</dbReference>
<dbReference type="GO" id="GO:0034080">
    <property type="term" value="P:CENP-A containing chromatin assembly"/>
    <property type="evidence" value="ECO:0007669"/>
    <property type="project" value="TreeGrafter"/>
</dbReference>
<sequence length="736" mass="81576">MSSIDENHNSNDTSVNLGDHDPVGDKENLGALLDDIEAASKVPSKRRLTSIKPTVESLTSVLYDRGALPDELARLVDLVTLTNHLDQASKGAIIRNLYPVGKLSNDSALKIVGALGHGQLKPSFPIQSLLLKWLIMVYHLLQDTSILSHTYGVLFNLLDTAAIRPQLCHVLALITRRKHVKPFRIQTILALSRQTGNDPNLTGLLRVYKNYYPEIIVGDAAKGRAATFKHPDPQWRARLDEIQQQQAEVFQNGTVRNGFTVKSAFGRQQRGAKGILIPTVHTLHAQENSVTLEEINGPKALAENLEKIELPTQLVAVLADPLLQKLLLLRPDAEGLSRVNNWVTACLDDVRNGDADPSLLLDMVDIIHDYAVNTKALPPLLITFIREFLQVWNGKDKREVVIETLSFLPLTKFEDLHQTLIQPLESVLLDNTPESQLSLLIFYTSLLRQWTLTMLSLSPEDSTTPLSASPAPQSIPALIAHVNTLCLTLTQTSPTVPTHLLILDFYTLVATRIFSSPSLLKHIPITIPPSLLIYTLHFSHSLEVVSRLCGILATYKRAWESVMVSTSPSARSLFAEERQQITTFNAFLMDLCNVLWRGRAFAVSDANAKGCLVPRALEAALRGYLKKVEPDGDLVLGSVFGLSHSPVLCLQSISFLRELEDRELEGEMDISDHGLRARHAGPVTQASLVALAGKGGLEISWQEYRAGVLRYLEERGFKGVPELMYNTMKNLMKGRQ</sequence>
<evidence type="ECO:0000256" key="4">
    <source>
        <dbReference type="ARBA" id="ARBA00022454"/>
    </source>
</evidence>
<evidence type="ECO:0000313" key="8">
    <source>
        <dbReference type="EMBL" id="KAK3399071.1"/>
    </source>
</evidence>
<dbReference type="CDD" id="cd22647">
    <property type="entry name" value="CTF3_NTD_HEAT"/>
    <property type="match status" value="1"/>
</dbReference>
<protein>
    <submittedName>
        <fullName evidence="8">Mis6-domain-containing protein</fullName>
    </submittedName>
</protein>
<evidence type="ECO:0000256" key="3">
    <source>
        <dbReference type="ARBA" id="ARBA00005470"/>
    </source>
</evidence>
<evidence type="ECO:0000313" key="9">
    <source>
        <dbReference type="Proteomes" id="UP001281003"/>
    </source>
</evidence>
<keyword evidence="4" id="KW-0158">Chromosome</keyword>
<evidence type="ECO:0000256" key="5">
    <source>
        <dbReference type="ARBA" id="ARBA00023242"/>
    </source>
</evidence>
<dbReference type="Proteomes" id="UP001281003">
    <property type="component" value="Unassembled WGS sequence"/>
</dbReference>
<dbReference type="EMBL" id="JAUTDP010000005">
    <property type="protein sequence ID" value="KAK3399071.1"/>
    <property type="molecule type" value="Genomic_DNA"/>
</dbReference>
<feature type="region of interest" description="Disordered" evidence="7">
    <location>
        <begin position="1"/>
        <end position="24"/>
    </location>
</feature>
<proteinExistence type="inferred from homology"/>
<evidence type="ECO:0000256" key="2">
    <source>
        <dbReference type="ARBA" id="ARBA00004584"/>
    </source>
</evidence>
<comment type="similarity">
    <text evidence="3">Belongs to the CENP-I/CTF3 family.</text>
</comment>
<dbReference type="PANTHER" id="PTHR48208:SF2">
    <property type="entry name" value="CENTROMERE PROTEIN I"/>
    <property type="match status" value="1"/>
</dbReference>
<keyword evidence="5" id="KW-0539">Nucleus</keyword>
<accession>A0AAE0PFQ2</accession>
<dbReference type="GO" id="GO:0000070">
    <property type="term" value="P:mitotic sister chromatid segregation"/>
    <property type="evidence" value="ECO:0007669"/>
    <property type="project" value="TreeGrafter"/>
</dbReference>
<dbReference type="Pfam" id="PF07778">
    <property type="entry name" value="CENP-I"/>
    <property type="match status" value="1"/>
</dbReference>
<dbReference type="PANTHER" id="PTHR48208">
    <property type="entry name" value="CENTROMERE PROTEIN I"/>
    <property type="match status" value="1"/>
</dbReference>
<dbReference type="AlphaFoldDB" id="A0AAE0PFQ2"/>
<dbReference type="InterPro" id="IPR012485">
    <property type="entry name" value="CENP-I"/>
</dbReference>
<evidence type="ECO:0000256" key="1">
    <source>
        <dbReference type="ARBA" id="ARBA00004123"/>
    </source>
</evidence>
<name>A0AAE0PFQ2_SORBR</name>
<comment type="caution">
    <text evidence="8">The sequence shown here is derived from an EMBL/GenBank/DDBJ whole genome shotgun (WGS) entry which is preliminary data.</text>
</comment>
<keyword evidence="9" id="KW-1185">Reference proteome</keyword>
<reference evidence="8" key="1">
    <citation type="journal article" date="2023" name="Mol. Phylogenet. Evol.">
        <title>Genome-scale phylogeny and comparative genomics of the fungal order Sordariales.</title>
        <authorList>
            <person name="Hensen N."/>
            <person name="Bonometti L."/>
            <person name="Westerberg I."/>
            <person name="Brannstrom I.O."/>
            <person name="Guillou S."/>
            <person name="Cros-Aarteil S."/>
            <person name="Calhoun S."/>
            <person name="Haridas S."/>
            <person name="Kuo A."/>
            <person name="Mondo S."/>
            <person name="Pangilinan J."/>
            <person name="Riley R."/>
            <person name="LaButti K."/>
            <person name="Andreopoulos B."/>
            <person name="Lipzen A."/>
            <person name="Chen C."/>
            <person name="Yan M."/>
            <person name="Daum C."/>
            <person name="Ng V."/>
            <person name="Clum A."/>
            <person name="Steindorff A."/>
            <person name="Ohm R.A."/>
            <person name="Martin F."/>
            <person name="Silar P."/>
            <person name="Natvig D.O."/>
            <person name="Lalanne C."/>
            <person name="Gautier V."/>
            <person name="Ament-Velasquez S.L."/>
            <person name="Kruys A."/>
            <person name="Hutchinson M.I."/>
            <person name="Powell A.J."/>
            <person name="Barry K."/>
            <person name="Miller A.N."/>
            <person name="Grigoriev I.V."/>
            <person name="Debuchy R."/>
            <person name="Gladieux P."/>
            <person name="Hiltunen Thoren M."/>
            <person name="Johannesson H."/>
        </authorList>
    </citation>
    <scope>NUCLEOTIDE SEQUENCE</scope>
    <source>
        <strain evidence="8">FGSC 1904</strain>
    </source>
</reference>